<dbReference type="SMART" id="SM00091">
    <property type="entry name" value="PAS"/>
    <property type="match status" value="2"/>
</dbReference>
<dbReference type="Pfam" id="PF00563">
    <property type="entry name" value="EAL"/>
    <property type="match status" value="1"/>
</dbReference>
<dbReference type="PROSITE" id="PS50112">
    <property type="entry name" value="PAS"/>
    <property type="match status" value="2"/>
</dbReference>
<dbReference type="InterPro" id="IPR043128">
    <property type="entry name" value="Rev_trsase/Diguanyl_cyclase"/>
</dbReference>
<dbReference type="PROSITE" id="PS50883">
    <property type="entry name" value="EAL"/>
    <property type="match status" value="1"/>
</dbReference>
<dbReference type="InterPro" id="IPR029787">
    <property type="entry name" value="Nucleotide_cyclase"/>
</dbReference>
<evidence type="ECO:0000259" key="2">
    <source>
        <dbReference type="PROSITE" id="PS50112"/>
    </source>
</evidence>
<evidence type="ECO:0000259" key="4">
    <source>
        <dbReference type="PROSITE" id="PS50883"/>
    </source>
</evidence>
<dbReference type="InterPro" id="IPR001610">
    <property type="entry name" value="PAC"/>
</dbReference>
<dbReference type="NCBIfam" id="TIGR00254">
    <property type="entry name" value="GGDEF"/>
    <property type="match status" value="1"/>
</dbReference>
<gene>
    <name evidence="6" type="ORF">D8M05_08580</name>
</gene>
<keyword evidence="1" id="KW-0175">Coiled coil</keyword>
<dbReference type="SMART" id="SM00052">
    <property type="entry name" value="EAL"/>
    <property type="match status" value="1"/>
</dbReference>
<dbReference type="Pfam" id="PF08447">
    <property type="entry name" value="PAS_3"/>
    <property type="match status" value="2"/>
</dbReference>
<dbReference type="Gene3D" id="3.30.70.270">
    <property type="match status" value="1"/>
</dbReference>
<dbReference type="AlphaFoldDB" id="A0A494Z1N9"/>
<dbReference type="InterPro" id="IPR035965">
    <property type="entry name" value="PAS-like_dom_sf"/>
</dbReference>
<dbReference type="SMART" id="SM00267">
    <property type="entry name" value="GGDEF"/>
    <property type="match status" value="1"/>
</dbReference>
<name>A0A494Z1N9_9BACI</name>
<feature type="domain" description="PAC" evidence="3">
    <location>
        <begin position="221"/>
        <end position="274"/>
    </location>
</feature>
<dbReference type="PANTHER" id="PTHR44757">
    <property type="entry name" value="DIGUANYLATE CYCLASE DGCP"/>
    <property type="match status" value="1"/>
</dbReference>
<feature type="domain" description="PAC" evidence="3">
    <location>
        <begin position="92"/>
        <end position="146"/>
    </location>
</feature>
<evidence type="ECO:0000313" key="7">
    <source>
        <dbReference type="Proteomes" id="UP000281813"/>
    </source>
</evidence>
<dbReference type="Gene3D" id="3.20.20.450">
    <property type="entry name" value="EAL domain"/>
    <property type="match status" value="1"/>
</dbReference>
<dbReference type="SUPFAM" id="SSF55785">
    <property type="entry name" value="PYP-like sensor domain (PAS domain)"/>
    <property type="match status" value="2"/>
</dbReference>
<proteinExistence type="predicted"/>
<dbReference type="InterPro" id="IPR035919">
    <property type="entry name" value="EAL_sf"/>
</dbReference>
<dbReference type="SUPFAM" id="SSF141868">
    <property type="entry name" value="EAL domain-like"/>
    <property type="match status" value="1"/>
</dbReference>
<dbReference type="FunFam" id="3.30.70.270:FF:000001">
    <property type="entry name" value="Diguanylate cyclase domain protein"/>
    <property type="match status" value="1"/>
</dbReference>
<dbReference type="CDD" id="cd01948">
    <property type="entry name" value="EAL"/>
    <property type="match status" value="1"/>
</dbReference>
<dbReference type="NCBIfam" id="TIGR00229">
    <property type="entry name" value="sensory_box"/>
    <property type="match status" value="2"/>
</dbReference>
<evidence type="ECO:0000313" key="6">
    <source>
        <dbReference type="EMBL" id="RKQ15909.1"/>
    </source>
</evidence>
<keyword evidence="7" id="KW-1185">Reference proteome</keyword>
<accession>A0A494Z1N9</accession>
<dbReference type="InterPro" id="IPR013655">
    <property type="entry name" value="PAS_fold_3"/>
</dbReference>
<dbReference type="CDD" id="cd00130">
    <property type="entry name" value="PAS"/>
    <property type="match status" value="2"/>
</dbReference>
<dbReference type="SUPFAM" id="SSF55073">
    <property type="entry name" value="Nucleotide cyclase"/>
    <property type="match status" value="1"/>
</dbReference>
<organism evidence="6 7">
    <name type="scientific">Oceanobacillus bengalensis</name>
    <dbReference type="NCBI Taxonomy" id="1435466"/>
    <lineage>
        <taxon>Bacteria</taxon>
        <taxon>Bacillati</taxon>
        <taxon>Bacillota</taxon>
        <taxon>Bacilli</taxon>
        <taxon>Bacillales</taxon>
        <taxon>Bacillaceae</taxon>
        <taxon>Oceanobacillus</taxon>
    </lineage>
</organism>
<dbReference type="PROSITE" id="PS50113">
    <property type="entry name" value="PAC"/>
    <property type="match status" value="2"/>
</dbReference>
<dbReference type="SMART" id="SM00086">
    <property type="entry name" value="PAC"/>
    <property type="match status" value="2"/>
</dbReference>
<evidence type="ECO:0000259" key="3">
    <source>
        <dbReference type="PROSITE" id="PS50113"/>
    </source>
</evidence>
<dbReference type="PROSITE" id="PS50887">
    <property type="entry name" value="GGDEF"/>
    <property type="match status" value="1"/>
</dbReference>
<dbReference type="InterPro" id="IPR052155">
    <property type="entry name" value="Biofilm_reg_signaling"/>
</dbReference>
<dbReference type="Gene3D" id="3.30.450.20">
    <property type="entry name" value="PAS domain"/>
    <property type="match status" value="2"/>
</dbReference>
<protein>
    <submittedName>
        <fullName evidence="6">EAL domain-containing protein</fullName>
    </submittedName>
</protein>
<dbReference type="EMBL" id="RBZO01000011">
    <property type="protein sequence ID" value="RKQ15909.1"/>
    <property type="molecule type" value="Genomic_DNA"/>
</dbReference>
<sequence>MTREEYLEMKDLVIKKEDIIPQLVDLKYAVDQATILTITDKDGKILYVNDQFCKVIQYSKEELLANNHRMLNSGYHSKEYYKNLWETVISGNVWRGVLRNKAKDGSYIWLDTTIVPFLDKDGKPYQYISIRDDVTEKKQVEEELKESEEKYRLITENTSDIITVINRDGNIMYITPSSYAVLGHNIEDIEHSKFLRWVHKNDRENVTLMVKTIFKGRKSFGDVEFRMRKKDGSFLSAEAKISAVLDDEGNEVGTLVLVIRDITLRKHSEKMIYHLSHHDTLTGLPNRAFFMNHLSKEFYHAKVIHDELAVLYLDVDRFKNINDSLGHEKGDTVLTEIANRLRTSIHAKDFVARIGGDEFVILLSRSTRDEVIAIADKIVESLQNPITVSKNLYTVTGSIGISVYPSEVKTPEELLKQANIASDTVKAKGRNSYLFFHKNMEERSLERILLENEMKKAIKLDQFTLEYQPKIDIKSGKLIGMEALVRWNHPELGKIPPGKFIPIAEETGLITVLGEVILRKGCEQTHRWQEEGYTDLVLSVNLSTKQLYQNDLIEKIKLILRETNLDSKWLELEVTETAFTNIDNAQSILQEIRDLGIQVSIDDFGAGYSSFSYLKNLPVNTLKIDASFIRDIDLNKESQAIVNGIVDIAEKLKLNVIAEGIETVEQLDQLKDAECPQGQGYYFSKPLTADTFHQFLKKEHRLTFH</sequence>
<feature type="domain" description="PAS" evidence="2">
    <location>
        <begin position="16"/>
        <end position="67"/>
    </location>
</feature>
<feature type="domain" description="GGDEF" evidence="5">
    <location>
        <begin position="306"/>
        <end position="438"/>
    </location>
</feature>
<dbReference type="InterPro" id="IPR000160">
    <property type="entry name" value="GGDEF_dom"/>
</dbReference>
<dbReference type="InterPro" id="IPR000014">
    <property type="entry name" value="PAS"/>
</dbReference>
<dbReference type="PANTHER" id="PTHR44757:SF2">
    <property type="entry name" value="BIOFILM ARCHITECTURE MAINTENANCE PROTEIN MBAA"/>
    <property type="match status" value="1"/>
</dbReference>
<feature type="coiled-coil region" evidence="1">
    <location>
        <begin position="130"/>
        <end position="157"/>
    </location>
</feature>
<evidence type="ECO:0000256" key="1">
    <source>
        <dbReference type="SAM" id="Coils"/>
    </source>
</evidence>
<dbReference type="Pfam" id="PF00990">
    <property type="entry name" value="GGDEF"/>
    <property type="match status" value="1"/>
</dbReference>
<feature type="domain" description="PAS" evidence="2">
    <location>
        <begin position="147"/>
        <end position="217"/>
    </location>
</feature>
<feature type="domain" description="EAL" evidence="4">
    <location>
        <begin position="447"/>
        <end position="700"/>
    </location>
</feature>
<reference evidence="6 7" key="1">
    <citation type="journal article" date="2015" name="Antonie Van Leeuwenhoek">
        <title>Oceanobacillus bengalensis sp. nov., a bacterium isolated from seawater of the Bay of Bengal.</title>
        <authorList>
            <person name="Yongchang O."/>
            <person name="Xiang W."/>
            <person name="Wang G."/>
        </authorList>
    </citation>
    <scope>NUCLEOTIDE SEQUENCE [LARGE SCALE GENOMIC DNA]</scope>
    <source>
        <strain evidence="6 7">MCCC 1K00260</strain>
    </source>
</reference>
<dbReference type="InterPro" id="IPR001633">
    <property type="entry name" value="EAL_dom"/>
</dbReference>
<comment type="caution">
    <text evidence="6">The sequence shown here is derived from an EMBL/GenBank/DDBJ whole genome shotgun (WGS) entry which is preliminary data.</text>
</comment>
<dbReference type="CDD" id="cd01949">
    <property type="entry name" value="GGDEF"/>
    <property type="match status" value="1"/>
</dbReference>
<evidence type="ECO:0000259" key="5">
    <source>
        <dbReference type="PROSITE" id="PS50887"/>
    </source>
</evidence>
<dbReference type="InterPro" id="IPR000700">
    <property type="entry name" value="PAS-assoc_C"/>
</dbReference>
<dbReference type="Proteomes" id="UP000281813">
    <property type="component" value="Unassembled WGS sequence"/>
</dbReference>
<dbReference type="OrthoDB" id="9759607at2"/>